<dbReference type="KEGG" id="vcn:VOLCADRAFT_95825"/>
<dbReference type="GeneID" id="9621739"/>
<sequence>MHQLSLKLVSTSMGYCMLLMLLARSWLAAKRSLAFVQVMVRPWQQAAAAGEFSSVARLLTAAIDPISRAAEGWADSMLPYLEPSMLSYYVSQPERSTSPVAEELYAVSAMLLSISSRNKLDYQVCEQTLLRCLKATVEYLVLGNKIAIRDMQQVHEDDDNNPLVPSASWPYMSADITNQQERSSLKIIVGWQ</sequence>
<reference evidence="1 2" key="1">
    <citation type="journal article" date="2010" name="Science">
        <title>Genomic analysis of organismal complexity in the multicellular green alga Volvox carteri.</title>
        <authorList>
            <person name="Prochnik S.E."/>
            <person name="Umen J."/>
            <person name="Nedelcu A.M."/>
            <person name="Hallmann A."/>
            <person name="Miller S.M."/>
            <person name="Nishii I."/>
            <person name="Ferris P."/>
            <person name="Kuo A."/>
            <person name="Mitros T."/>
            <person name="Fritz-Laylin L.K."/>
            <person name="Hellsten U."/>
            <person name="Chapman J."/>
            <person name="Simakov O."/>
            <person name="Rensing S.A."/>
            <person name="Terry A."/>
            <person name="Pangilinan J."/>
            <person name="Kapitonov V."/>
            <person name="Jurka J."/>
            <person name="Salamov A."/>
            <person name="Shapiro H."/>
            <person name="Schmutz J."/>
            <person name="Grimwood J."/>
            <person name="Lindquist E."/>
            <person name="Lucas S."/>
            <person name="Grigoriev I.V."/>
            <person name="Schmitt R."/>
            <person name="Kirk D."/>
            <person name="Rokhsar D.S."/>
        </authorList>
    </citation>
    <scope>NUCLEOTIDE SEQUENCE [LARGE SCALE GENOMIC DNA]</scope>
    <source>
        <strain evidence="2">f. Nagariensis / Eve</strain>
    </source>
</reference>
<gene>
    <name evidence="1" type="ORF">VOLCADRAFT_95825</name>
</gene>
<name>D8U8H1_VOLCA</name>
<dbReference type="EMBL" id="GL378368">
    <property type="protein sequence ID" value="EFJ43978.1"/>
    <property type="molecule type" value="Genomic_DNA"/>
</dbReference>
<dbReference type="RefSeq" id="XP_002954990.1">
    <property type="nucleotide sequence ID" value="XM_002954944.1"/>
</dbReference>
<evidence type="ECO:0000313" key="2">
    <source>
        <dbReference type="Proteomes" id="UP000001058"/>
    </source>
</evidence>
<dbReference type="InParanoid" id="D8U8H1"/>
<protein>
    <submittedName>
        <fullName evidence="1">Uncharacterized protein</fullName>
    </submittedName>
</protein>
<evidence type="ECO:0000313" key="1">
    <source>
        <dbReference type="EMBL" id="EFJ43978.1"/>
    </source>
</evidence>
<proteinExistence type="predicted"/>
<dbReference type="AlphaFoldDB" id="D8U8H1"/>
<dbReference type="Proteomes" id="UP000001058">
    <property type="component" value="Unassembled WGS sequence"/>
</dbReference>
<keyword evidence="2" id="KW-1185">Reference proteome</keyword>
<organism evidence="2">
    <name type="scientific">Volvox carteri f. nagariensis</name>
    <dbReference type="NCBI Taxonomy" id="3068"/>
    <lineage>
        <taxon>Eukaryota</taxon>
        <taxon>Viridiplantae</taxon>
        <taxon>Chlorophyta</taxon>
        <taxon>core chlorophytes</taxon>
        <taxon>Chlorophyceae</taxon>
        <taxon>CS clade</taxon>
        <taxon>Chlamydomonadales</taxon>
        <taxon>Volvocaceae</taxon>
        <taxon>Volvox</taxon>
    </lineage>
</organism>
<accession>D8U8H1</accession>